<proteinExistence type="inferred from homology"/>
<dbReference type="InterPro" id="IPR002646">
    <property type="entry name" value="PolA_pol_head_dom"/>
</dbReference>
<evidence type="ECO:0000256" key="12">
    <source>
        <dbReference type="RuleBase" id="RU003953"/>
    </source>
</evidence>
<dbReference type="Proteomes" id="UP000594468">
    <property type="component" value="Chromosome"/>
</dbReference>
<keyword evidence="15" id="KW-1185">Reference proteome</keyword>
<dbReference type="RefSeq" id="WP_195168704.1">
    <property type="nucleotide sequence ID" value="NZ_CP062983.1"/>
</dbReference>
<evidence type="ECO:0000313" key="15">
    <source>
        <dbReference type="Proteomes" id="UP000594468"/>
    </source>
</evidence>
<dbReference type="Gene3D" id="3.10.580.10">
    <property type="entry name" value="CBS-domain"/>
    <property type="match status" value="1"/>
</dbReference>
<feature type="domain" description="CBS" evidence="13">
    <location>
        <begin position="311"/>
        <end position="367"/>
    </location>
</feature>
<dbReference type="Gene3D" id="3.10.310.30">
    <property type="match status" value="1"/>
</dbReference>
<evidence type="ECO:0000256" key="8">
    <source>
        <dbReference type="ARBA" id="ARBA00022741"/>
    </source>
</evidence>
<keyword evidence="8" id="KW-0547">Nucleotide-binding</keyword>
<evidence type="ECO:0000256" key="11">
    <source>
        <dbReference type="PROSITE-ProRule" id="PRU00703"/>
    </source>
</evidence>
<feature type="domain" description="CBS" evidence="13">
    <location>
        <begin position="373"/>
        <end position="428"/>
    </location>
</feature>
<gene>
    <name evidence="14" type="ORF">G4Y79_13000</name>
</gene>
<dbReference type="Pfam" id="PF12627">
    <property type="entry name" value="PolyA_pol_RNAbd"/>
    <property type="match status" value="1"/>
</dbReference>
<comment type="similarity">
    <text evidence="2 12">Belongs to the tRNA nucleotidyltransferase/poly(A) polymerase family.</text>
</comment>
<keyword evidence="5" id="KW-0819">tRNA processing</keyword>
<evidence type="ECO:0000256" key="1">
    <source>
        <dbReference type="ARBA" id="ARBA00001946"/>
    </source>
</evidence>
<dbReference type="EMBL" id="CP062983">
    <property type="protein sequence ID" value="QPC80629.1"/>
    <property type="molecule type" value="Genomic_DNA"/>
</dbReference>
<dbReference type="InterPro" id="IPR043519">
    <property type="entry name" value="NT_sf"/>
</dbReference>
<dbReference type="GO" id="GO:0000049">
    <property type="term" value="F:tRNA binding"/>
    <property type="evidence" value="ECO:0007669"/>
    <property type="project" value="UniProtKB-KW"/>
</dbReference>
<dbReference type="InterPro" id="IPR038763">
    <property type="entry name" value="DHH_sf"/>
</dbReference>
<keyword evidence="10 12" id="KW-0694">RNA-binding</keyword>
<evidence type="ECO:0000256" key="10">
    <source>
        <dbReference type="ARBA" id="ARBA00022884"/>
    </source>
</evidence>
<keyword evidence="3" id="KW-0820">tRNA-binding</keyword>
<dbReference type="Gene3D" id="1.10.3090.10">
    <property type="entry name" value="cca-adding enzyme, domain 2"/>
    <property type="match status" value="1"/>
</dbReference>
<dbReference type="Gene3D" id="3.30.460.10">
    <property type="entry name" value="Beta Polymerase, domain 2"/>
    <property type="match status" value="1"/>
</dbReference>
<dbReference type="InterPro" id="IPR000644">
    <property type="entry name" value="CBS_dom"/>
</dbReference>
<evidence type="ECO:0000256" key="9">
    <source>
        <dbReference type="ARBA" id="ARBA00022842"/>
    </source>
</evidence>
<keyword evidence="4 12" id="KW-0808">Transferase</keyword>
<evidence type="ECO:0000256" key="2">
    <source>
        <dbReference type="ARBA" id="ARBA00007265"/>
    </source>
</evidence>
<dbReference type="InterPro" id="IPR032828">
    <property type="entry name" value="PolyA_RNA-bd"/>
</dbReference>
<evidence type="ECO:0000259" key="13">
    <source>
        <dbReference type="PROSITE" id="PS51371"/>
    </source>
</evidence>
<evidence type="ECO:0000256" key="4">
    <source>
        <dbReference type="ARBA" id="ARBA00022679"/>
    </source>
</evidence>
<dbReference type="Gene3D" id="3.90.1640.10">
    <property type="entry name" value="inorganic pyrophosphatase (n-terminal core)"/>
    <property type="match status" value="1"/>
</dbReference>
<keyword evidence="7" id="KW-0479">Metal-binding</keyword>
<sequence length="867" mass="95876">MKLILTHTNADFDAVASMLAAHKIDPEATPILPERLLQSVGEFLTLYRNGLPFVKFEDFDHDQSPSQITLTDTQTIPVSYGIDSENIPTTIIEHHQPERKLKKYETWLGDEVGATTTLLIEQIQEQHLSVSSLEATLMMLGIYADTGMLTYGGTTPRDILAAAWLLEQGASLDTVRRFMTTPLGPVQQKLLEALLSNQQHENIAGYDIVICTAKADEMVSEISAVTSQLRDMLDPAALFTVVTLPSRVQLVCRSTLDAIDAGAVARNFGGGGHIRAAAAAVYDKENQEIVQEIWAHLKNTVQPAVRVGDLMSHGAQVVQAEDKLHDIIMRLRRIGHEGYPVVENDDVVGLLTLRDANRALEHALQDVTVRDVMQAGTFTLSPDSSVMALEQLMVKSNWGQIPIVHDGKVIGIVTRTDLIQHWANTHPQITEPTRPVINAQKVNALLGKTALGLIEKVAEEAQKQTLGVYLVGGIVRDLLLERANHDIDFVVEGDAIAFAEHMQATYGGSVHSYAPFGTAKWHLDADTAEALGIANGKLPDHIDFASARNEYYLHPTALPTVYSGSIKLDLGRRDFTINTLAIQISPAAHMWRIVDYFSGLDDLKAGLIRVLHSLSFVDDPTRILRAVRFSERLNFKIEDRTAELITNALPMLRRITGERVRNELNLLWQEAAPESGIYTLAKMGALAAIHPAFKAPSHLGKLFKRLRARDLHQESDAYWHILLSHLPNEDITAIGERLLFGKPLITAIQATHTILYELPVLKENSPKPSRVVAVLGAMPAFSLEIAALFAEEPMSTTIRTYMDSWQNVRPKADGNTLKAMGLSTGPIYSQILLQLKNAWLDGEINSQAEEERFLETLVKEARDHDSS</sequence>
<dbReference type="SUPFAM" id="SSF64182">
    <property type="entry name" value="DHH phosphoesterases"/>
    <property type="match status" value="1"/>
</dbReference>
<evidence type="ECO:0000256" key="6">
    <source>
        <dbReference type="ARBA" id="ARBA00022695"/>
    </source>
</evidence>
<dbReference type="GO" id="GO:0016779">
    <property type="term" value="F:nucleotidyltransferase activity"/>
    <property type="evidence" value="ECO:0007669"/>
    <property type="project" value="UniProtKB-KW"/>
</dbReference>
<name>A0A7S8E5F2_9CHLR</name>
<dbReference type="SMART" id="SM00116">
    <property type="entry name" value="CBS"/>
    <property type="match status" value="2"/>
</dbReference>
<evidence type="ECO:0000256" key="7">
    <source>
        <dbReference type="ARBA" id="ARBA00022723"/>
    </source>
</evidence>
<dbReference type="PANTHER" id="PTHR47788">
    <property type="entry name" value="POLYA POLYMERASE"/>
    <property type="match status" value="1"/>
</dbReference>
<keyword evidence="11" id="KW-0129">CBS domain</keyword>
<dbReference type="GO" id="GO:0046872">
    <property type="term" value="F:metal ion binding"/>
    <property type="evidence" value="ECO:0007669"/>
    <property type="project" value="UniProtKB-KW"/>
</dbReference>
<dbReference type="AlphaFoldDB" id="A0A7S8E5F2"/>
<dbReference type="GO" id="GO:0000166">
    <property type="term" value="F:nucleotide binding"/>
    <property type="evidence" value="ECO:0007669"/>
    <property type="project" value="UniProtKB-KW"/>
</dbReference>
<dbReference type="PANTHER" id="PTHR47788:SF1">
    <property type="entry name" value="A-ADDING TRNA NUCLEOTIDYLTRANSFERASE"/>
    <property type="match status" value="1"/>
</dbReference>
<reference evidence="14 15" key="1">
    <citation type="submission" date="2020-02" db="EMBL/GenBank/DDBJ databases">
        <authorList>
            <person name="Zheng R.K."/>
            <person name="Sun C.M."/>
        </authorList>
    </citation>
    <scope>NUCLEOTIDE SEQUENCE [LARGE SCALE GENOMIC DNA]</scope>
    <source>
        <strain evidence="15">rifampicinis</strain>
    </source>
</reference>
<dbReference type="CDD" id="cd05398">
    <property type="entry name" value="NT_ClassII-CCAase"/>
    <property type="match status" value="1"/>
</dbReference>
<dbReference type="InterPro" id="IPR001667">
    <property type="entry name" value="DDH_dom"/>
</dbReference>
<keyword evidence="6" id="KW-0548">Nucleotidyltransferase</keyword>
<dbReference type="SUPFAM" id="SSF54631">
    <property type="entry name" value="CBS-domain pair"/>
    <property type="match status" value="1"/>
</dbReference>
<evidence type="ECO:0000313" key="14">
    <source>
        <dbReference type="EMBL" id="QPC80629.1"/>
    </source>
</evidence>
<dbReference type="Pfam" id="PF00571">
    <property type="entry name" value="CBS"/>
    <property type="match status" value="2"/>
</dbReference>
<dbReference type="Pfam" id="PF01743">
    <property type="entry name" value="PolyA_pol"/>
    <property type="match status" value="1"/>
</dbReference>
<comment type="cofactor">
    <cofactor evidence="1">
        <name>Mg(2+)</name>
        <dbReference type="ChEBI" id="CHEBI:18420"/>
    </cofactor>
</comment>
<dbReference type="SUPFAM" id="SSF81301">
    <property type="entry name" value="Nucleotidyltransferase"/>
    <property type="match status" value="1"/>
</dbReference>
<dbReference type="InterPro" id="IPR046342">
    <property type="entry name" value="CBS_dom_sf"/>
</dbReference>
<dbReference type="InterPro" id="IPR052390">
    <property type="entry name" value="tRNA_nt/polyA_polymerase"/>
</dbReference>
<accession>A0A7S8E5F2</accession>
<dbReference type="KEGG" id="pmet:G4Y79_13000"/>
<evidence type="ECO:0000256" key="5">
    <source>
        <dbReference type="ARBA" id="ARBA00022694"/>
    </source>
</evidence>
<protein>
    <submittedName>
        <fullName evidence="14">CBS domain-containing protein</fullName>
    </submittedName>
</protein>
<dbReference type="SUPFAM" id="SSF81891">
    <property type="entry name" value="Poly A polymerase C-terminal region-like"/>
    <property type="match status" value="1"/>
</dbReference>
<dbReference type="PROSITE" id="PS51371">
    <property type="entry name" value="CBS"/>
    <property type="match status" value="2"/>
</dbReference>
<keyword evidence="9" id="KW-0460">Magnesium</keyword>
<organism evidence="14 15">
    <name type="scientific">Phototrophicus methaneseepsis</name>
    <dbReference type="NCBI Taxonomy" id="2710758"/>
    <lineage>
        <taxon>Bacteria</taxon>
        <taxon>Bacillati</taxon>
        <taxon>Chloroflexota</taxon>
        <taxon>Candidatus Thermofontia</taxon>
        <taxon>Phototrophicales</taxon>
        <taxon>Phototrophicaceae</taxon>
        <taxon>Phototrophicus</taxon>
    </lineage>
</organism>
<evidence type="ECO:0000256" key="3">
    <source>
        <dbReference type="ARBA" id="ARBA00022555"/>
    </source>
</evidence>
<dbReference type="Pfam" id="PF01368">
    <property type="entry name" value="DHH"/>
    <property type="match status" value="1"/>
</dbReference>
<dbReference type="GO" id="GO:0008033">
    <property type="term" value="P:tRNA processing"/>
    <property type="evidence" value="ECO:0007669"/>
    <property type="project" value="UniProtKB-KW"/>
</dbReference>